<name>A0A0V0YLM5_TRIPS</name>
<gene>
    <name evidence="2" type="ORF">T4E_7545</name>
</gene>
<protein>
    <submittedName>
        <fullName evidence="2">Uncharacterized protein</fullName>
    </submittedName>
</protein>
<evidence type="ECO:0000313" key="2">
    <source>
        <dbReference type="EMBL" id="KRY00972.1"/>
    </source>
</evidence>
<feature type="compositionally biased region" description="Low complexity" evidence="1">
    <location>
        <begin position="11"/>
        <end position="25"/>
    </location>
</feature>
<comment type="caution">
    <text evidence="2">The sequence shown here is derived from an EMBL/GenBank/DDBJ whole genome shotgun (WGS) entry which is preliminary data.</text>
</comment>
<proteinExistence type="predicted"/>
<feature type="region of interest" description="Disordered" evidence="1">
    <location>
        <begin position="1"/>
        <end position="30"/>
    </location>
</feature>
<accession>A0A0V0YLM5</accession>
<reference evidence="2 3" key="1">
    <citation type="submission" date="2015-01" db="EMBL/GenBank/DDBJ databases">
        <title>Evolution of Trichinella species and genotypes.</title>
        <authorList>
            <person name="Korhonen P.K."/>
            <person name="Edoardo P."/>
            <person name="Giuseppe L.R."/>
            <person name="Gasser R.B."/>
        </authorList>
    </citation>
    <scope>NUCLEOTIDE SEQUENCE [LARGE SCALE GENOMIC DNA]</scope>
    <source>
        <strain evidence="2">ISS141</strain>
    </source>
</reference>
<organism evidence="2 3">
    <name type="scientific">Trichinella pseudospiralis</name>
    <name type="common">Parasitic roundworm</name>
    <dbReference type="NCBI Taxonomy" id="6337"/>
    <lineage>
        <taxon>Eukaryota</taxon>
        <taxon>Metazoa</taxon>
        <taxon>Ecdysozoa</taxon>
        <taxon>Nematoda</taxon>
        <taxon>Enoplea</taxon>
        <taxon>Dorylaimia</taxon>
        <taxon>Trichinellida</taxon>
        <taxon>Trichinellidae</taxon>
        <taxon>Trichinella</taxon>
    </lineage>
</organism>
<dbReference type="AlphaFoldDB" id="A0A0V0YLM5"/>
<dbReference type="Proteomes" id="UP000054815">
    <property type="component" value="Unassembled WGS sequence"/>
</dbReference>
<feature type="region of interest" description="Disordered" evidence="1">
    <location>
        <begin position="74"/>
        <end position="102"/>
    </location>
</feature>
<sequence>MKNKHPLAPRTTSGRSSVSTGTDGTISRPSHQCFPLFTIQVKMLLQTLWQRGTSWEDLLSIGFMEQWTRWNQVAGPAEDPSSTRACTDRTWSSETTGDPRIL</sequence>
<dbReference type="EMBL" id="JYDU01000005">
    <property type="protein sequence ID" value="KRY00972.1"/>
    <property type="molecule type" value="Genomic_DNA"/>
</dbReference>
<evidence type="ECO:0000256" key="1">
    <source>
        <dbReference type="SAM" id="MobiDB-lite"/>
    </source>
</evidence>
<feature type="compositionally biased region" description="Polar residues" evidence="1">
    <location>
        <begin position="80"/>
        <end position="96"/>
    </location>
</feature>
<evidence type="ECO:0000313" key="3">
    <source>
        <dbReference type="Proteomes" id="UP000054815"/>
    </source>
</evidence>